<keyword evidence="2" id="KW-0472">Membrane</keyword>
<dbReference type="AlphaFoldDB" id="A0A255DPK1"/>
<proteinExistence type="predicted"/>
<evidence type="ECO:0000313" key="4">
    <source>
        <dbReference type="Proteomes" id="UP000216063"/>
    </source>
</evidence>
<comment type="caution">
    <text evidence="3">The sequence shown here is derived from an EMBL/GenBank/DDBJ whole genome shotgun (WGS) entry which is preliminary data.</text>
</comment>
<feature type="compositionally biased region" description="Pro residues" evidence="1">
    <location>
        <begin position="198"/>
        <end position="207"/>
    </location>
</feature>
<feature type="region of interest" description="Disordered" evidence="1">
    <location>
        <begin position="198"/>
        <end position="231"/>
    </location>
</feature>
<dbReference type="Proteomes" id="UP000216063">
    <property type="component" value="Unassembled WGS sequence"/>
</dbReference>
<feature type="transmembrane region" description="Helical" evidence="2">
    <location>
        <begin position="139"/>
        <end position="162"/>
    </location>
</feature>
<protein>
    <submittedName>
        <fullName evidence="3">Uncharacterized protein</fullName>
    </submittedName>
</protein>
<dbReference type="EMBL" id="NOZR01000010">
    <property type="protein sequence ID" value="OYN78902.1"/>
    <property type="molecule type" value="Genomic_DNA"/>
</dbReference>
<organism evidence="3 4">
    <name type="scientific">Mycolicibacterium sphagni</name>
    <dbReference type="NCBI Taxonomy" id="1786"/>
    <lineage>
        <taxon>Bacteria</taxon>
        <taxon>Bacillati</taxon>
        <taxon>Actinomycetota</taxon>
        <taxon>Actinomycetes</taxon>
        <taxon>Mycobacteriales</taxon>
        <taxon>Mycobacteriaceae</taxon>
        <taxon>Mycolicibacterium</taxon>
    </lineage>
</organism>
<evidence type="ECO:0000256" key="1">
    <source>
        <dbReference type="SAM" id="MobiDB-lite"/>
    </source>
</evidence>
<evidence type="ECO:0000256" key="2">
    <source>
        <dbReference type="SAM" id="Phobius"/>
    </source>
</evidence>
<keyword evidence="4" id="KW-1185">Reference proteome</keyword>
<accession>A0A255DPK1</accession>
<dbReference type="RefSeq" id="WP_094480368.1">
    <property type="nucleotide sequence ID" value="NZ_NOZR01000010.1"/>
</dbReference>
<gene>
    <name evidence="3" type="ORF">CG716_13620</name>
</gene>
<feature type="transmembrane region" description="Helical" evidence="2">
    <location>
        <begin position="38"/>
        <end position="58"/>
    </location>
</feature>
<feature type="transmembrane region" description="Helical" evidence="2">
    <location>
        <begin position="65"/>
        <end position="87"/>
    </location>
</feature>
<keyword evidence="2" id="KW-1133">Transmembrane helix</keyword>
<name>A0A255DPK1_9MYCO</name>
<sequence length="231" mass="24046">MAQPEDDDDHGSEVAAFIQGQLAFEQARQDSLTSRAGAALTGTTGVVTLVLAVGAYFVGNKASGIALVVLSLAVGALLASAVCAVVANLPWRAAVIDTHSMREILTERWPAQEFTAQVSAANVESIERLRVGSDNKARWLLFAVVWQAIALGALLLCALIVFTGPAKRSDPPAQIVQQLFGPGCPGSCSVATTVVPQPPLTQVPLPPETTGVVPRHPQPTSDEPPVVNGKG</sequence>
<reference evidence="3 4" key="1">
    <citation type="submission" date="2017-07" db="EMBL/GenBank/DDBJ databases">
        <title>The new phylogeny of genus Mycobacterium.</title>
        <authorList>
            <person name="Tortoli E."/>
            <person name="Trovato A."/>
            <person name="Cirillo D.M."/>
        </authorList>
    </citation>
    <scope>NUCLEOTIDE SEQUENCE [LARGE SCALE GENOMIC DNA]</scope>
    <source>
        <strain evidence="3 4">ATCC 33027</strain>
    </source>
</reference>
<evidence type="ECO:0000313" key="3">
    <source>
        <dbReference type="EMBL" id="OYN78902.1"/>
    </source>
</evidence>
<keyword evidence="2" id="KW-0812">Transmembrane</keyword>